<keyword evidence="2" id="KW-1185">Reference proteome</keyword>
<dbReference type="OrthoDB" id="4708870at2759"/>
<dbReference type="OMA" id="LFEWTRF"/>
<sequence length="386" mass="43659">MGGLAFADTVADSGQPIIVPRLSLELYKQLSARYQRELETIFEKVVIPREAPGKVDHGDIDYLVDGLRSPYTESNVWDLIRDLFKAEAHILRGGSASYAVPDPATIGLYVQVDVELCVGHGTSNSAELFEWTRFVKSDSDLLQIIGVSHRPLGLVCNDQGLHVRVQEIEPYNKKKALLFLTRSPEEALEFYGLDVAKYQAGFTDEKDLFDWACSGRFFACETFQSRTEKHNDRARQTKRPMYRRFVEEYIPSHAGKGACKACTREEVLHEAIRVFGKQAGYDAMMEEHHLKTAEEELWKEIREAVPVQSNSLALILRGLRRWVAFENGRPLIAKEPNLAEPLVWSKFVSPDTRDVVLAWVKDNYGQVKSLEKARASASKEAAKNIL</sequence>
<organism evidence="1 2">
    <name type="scientific">Cochliobolus heterostrophus (strain C5 / ATCC 48332 / race O)</name>
    <name type="common">Southern corn leaf blight fungus</name>
    <name type="synonym">Bipolaris maydis</name>
    <dbReference type="NCBI Taxonomy" id="701091"/>
    <lineage>
        <taxon>Eukaryota</taxon>
        <taxon>Fungi</taxon>
        <taxon>Dikarya</taxon>
        <taxon>Ascomycota</taxon>
        <taxon>Pezizomycotina</taxon>
        <taxon>Dothideomycetes</taxon>
        <taxon>Pleosporomycetidae</taxon>
        <taxon>Pleosporales</taxon>
        <taxon>Pleosporineae</taxon>
        <taxon>Pleosporaceae</taxon>
        <taxon>Bipolaris</taxon>
    </lineage>
</organism>
<evidence type="ECO:0000313" key="2">
    <source>
        <dbReference type="Proteomes" id="UP000016936"/>
    </source>
</evidence>
<dbReference type="eggNOG" id="ENOG502S1AX">
    <property type="taxonomic scope" value="Eukaryota"/>
</dbReference>
<proteinExistence type="predicted"/>
<evidence type="ECO:0000313" key="1">
    <source>
        <dbReference type="EMBL" id="EMD92423.1"/>
    </source>
</evidence>
<reference evidence="1 2" key="1">
    <citation type="journal article" date="2012" name="PLoS Pathog.">
        <title>Diverse lifestyles and strategies of plant pathogenesis encoded in the genomes of eighteen Dothideomycetes fungi.</title>
        <authorList>
            <person name="Ohm R.A."/>
            <person name="Feau N."/>
            <person name="Henrissat B."/>
            <person name="Schoch C.L."/>
            <person name="Horwitz B.A."/>
            <person name="Barry K.W."/>
            <person name="Condon B.J."/>
            <person name="Copeland A.C."/>
            <person name="Dhillon B."/>
            <person name="Glaser F."/>
            <person name="Hesse C.N."/>
            <person name="Kosti I."/>
            <person name="LaButti K."/>
            <person name="Lindquist E.A."/>
            <person name="Lucas S."/>
            <person name="Salamov A.A."/>
            <person name="Bradshaw R.E."/>
            <person name="Ciuffetti L."/>
            <person name="Hamelin R.C."/>
            <person name="Kema G.H.J."/>
            <person name="Lawrence C."/>
            <person name="Scott J.A."/>
            <person name="Spatafora J.W."/>
            <person name="Turgeon B.G."/>
            <person name="de Wit P.J.G.M."/>
            <person name="Zhong S."/>
            <person name="Goodwin S.B."/>
            <person name="Grigoriev I.V."/>
        </authorList>
    </citation>
    <scope>NUCLEOTIDE SEQUENCE [LARGE SCALE GENOMIC DNA]</scope>
    <source>
        <strain evidence="2">C5 / ATCC 48332 / race O</strain>
    </source>
</reference>
<dbReference type="AlphaFoldDB" id="M2UX79"/>
<dbReference type="HOGENOM" id="CLU_032494_2_1_1"/>
<gene>
    <name evidence="1" type="ORF">COCHEDRAFT_1224247</name>
</gene>
<dbReference type="EMBL" id="KB445575">
    <property type="protein sequence ID" value="EMD92423.1"/>
    <property type="molecule type" value="Genomic_DNA"/>
</dbReference>
<dbReference type="Proteomes" id="UP000016936">
    <property type="component" value="Unassembled WGS sequence"/>
</dbReference>
<protein>
    <submittedName>
        <fullName evidence="1">Uncharacterized protein</fullName>
    </submittedName>
</protein>
<name>M2UX79_COCH5</name>
<accession>M2UX79</accession>
<reference evidence="2" key="2">
    <citation type="journal article" date="2013" name="PLoS Genet.">
        <title>Comparative genome structure, secondary metabolite, and effector coding capacity across Cochliobolus pathogens.</title>
        <authorList>
            <person name="Condon B.J."/>
            <person name="Leng Y."/>
            <person name="Wu D."/>
            <person name="Bushley K.E."/>
            <person name="Ohm R.A."/>
            <person name="Otillar R."/>
            <person name="Martin J."/>
            <person name="Schackwitz W."/>
            <person name="Grimwood J."/>
            <person name="MohdZainudin N."/>
            <person name="Xue C."/>
            <person name="Wang R."/>
            <person name="Manning V.A."/>
            <person name="Dhillon B."/>
            <person name="Tu Z.J."/>
            <person name="Steffenson B.J."/>
            <person name="Salamov A."/>
            <person name="Sun H."/>
            <person name="Lowry S."/>
            <person name="LaButti K."/>
            <person name="Han J."/>
            <person name="Copeland A."/>
            <person name="Lindquist E."/>
            <person name="Barry K."/>
            <person name="Schmutz J."/>
            <person name="Baker S.E."/>
            <person name="Ciuffetti L.M."/>
            <person name="Grigoriev I.V."/>
            <person name="Zhong S."/>
            <person name="Turgeon B.G."/>
        </authorList>
    </citation>
    <scope>NUCLEOTIDE SEQUENCE [LARGE SCALE GENOMIC DNA]</scope>
    <source>
        <strain evidence="2">C5 / ATCC 48332 / race O</strain>
    </source>
</reference>